<accession>A0ACC2YKE2</accession>
<organism evidence="1 2">
    <name type="scientific">Coniosporium tulheliwenetii</name>
    <dbReference type="NCBI Taxonomy" id="3383036"/>
    <lineage>
        <taxon>Eukaryota</taxon>
        <taxon>Fungi</taxon>
        <taxon>Dikarya</taxon>
        <taxon>Ascomycota</taxon>
        <taxon>Pezizomycotina</taxon>
        <taxon>Dothideomycetes</taxon>
        <taxon>Dothideomycetes incertae sedis</taxon>
        <taxon>Coniosporium</taxon>
    </lineage>
</organism>
<keyword evidence="2" id="KW-1185">Reference proteome</keyword>
<comment type="caution">
    <text evidence="1">The sequence shown here is derived from an EMBL/GenBank/DDBJ whole genome shotgun (WGS) entry which is preliminary data.</text>
</comment>
<dbReference type="Proteomes" id="UP001172680">
    <property type="component" value="Unassembled WGS sequence"/>
</dbReference>
<keyword evidence="1" id="KW-0808">Transferase</keyword>
<reference evidence="1" key="1">
    <citation type="submission" date="2022-10" db="EMBL/GenBank/DDBJ databases">
        <title>Culturing micro-colonial fungi from biological soil crusts in the Mojave desert and describing Neophaeococcomyces mojavensis, and introducing the new genera and species Taxawa tesnikishii.</title>
        <authorList>
            <person name="Kurbessoian T."/>
            <person name="Stajich J.E."/>
        </authorList>
    </citation>
    <scope>NUCLEOTIDE SEQUENCE</scope>
    <source>
        <strain evidence="1">JES_115</strain>
    </source>
</reference>
<keyword evidence="1" id="KW-0489">Methyltransferase</keyword>
<name>A0ACC2YKE2_9PEZI</name>
<proteinExistence type="predicted"/>
<protein>
    <submittedName>
        <fullName evidence="1">Trans-aconitate methyltransferase 1</fullName>
        <ecNumber evidence="1">2.1.1.145</ecNumber>
    </submittedName>
</protein>
<gene>
    <name evidence="1" type="primary">TMT1</name>
    <name evidence="1" type="ORF">H2199_008196</name>
</gene>
<evidence type="ECO:0000313" key="1">
    <source>
        <dbReference type="EMBL" id="KAJ9635843.1"/>
    </source>
</evidence>
<sequence length="308" mass="34549">MATFACASPIDPSVPLSNSLQKIHLLSRLLRRLPPLLPRSLYTTILSYHHGPRNLLVDLGCGHGIVARSLSKDFNHVIGTDPSAGMIAQAKSSTSTADFANVEFREASAEDLPFIADGSVDMVVAGQAAHWFDYPRLWPEMRRIVRRGGTLAFWGYKDHVFVDYPAATRILMEWAYGMDKERLGPYWPQPGRSTVEGKLRAIRPPAEDWEDETRVEYEPGTKGKESGEGTLFMSRRLRVGECKEYVRTWSAFHGWQEAHPGVGKRAEGGKGDVVDAMFDEIVQAEGWESEEMEVNIEWGSGLLMARRR</sequence>
<dbReference type="EMBL" id="JAPDRP010000026">
    <property type="protein sequence ID" value="KAJ9635843.1"/>
    <property type="molecule type" value="Genomic_DNA"/>
</dbReference>
<dbReference type="EC" id="2.1.1.145" evidence="1"/>
<evidence type="ECO:0000313" key="2">
    <source>
        <dbReference type="Proteomes" id="UP001172680"/>
    </source>
</evidence>